<accession>A0AAD8U0S7</accession>
<proteinExistence type="predicted"/>
<evidence type="ECO:0000313" key="2">
    <source>
        <dbReference type="EMBL" id="KAK1695565.1"/>
    </source>
</evidence>
<feature type="region of interest" description="Disordered" evidence="1">
    <location>
        <begin position="27"/>
        <end position="47"/>
    </location>
</feature>
<dbReference type="PANTHER" id="PTHR47370">
    <property type="entry name" value="ACYL-COA N-ACYLTRANSFERASES (NAT) SUPERFAMILY PROTEIN"/>
    <property type="match status" value="1"/>
</dbReference>
<reference evidence="2" key="1">
    <citation type="submission" date="2023-07" db="EMBL/GenBank/DDBJ databases">
        <title>A chromosome-level genome assembly of Lolium multiflorum.</title>
        <authorList>
            <person name="Chen Y."/>
            <person name="Copetti D."/>
            <person name="Kolliker R."/>
            <person name="Studer B."/>
        </authorList>
    </citation>
    <scope>NUCLEOTIDE SEQUENCE</scope>
    <source>
        <strain evidence="2">02402/16</strain>
        <tissue evidence="2">Leaf</tissue>
    </source>
</reference>
<gene>
    <name evidence="2" type="ORF">QYE76_012262</name>
</gene>
<name>A0AAD8U0S7_LOLMU</name>
<feature type="compositionally biased region" description="Basic and acidic residues" evidence="1">
    <location>
        <begin position="27"/>
        <end position="41"/>
    </location>
</feature>
<evidence type="ECO:0000313" key="3">
    <source>
        <dbReference type="Proteomes" id="UP001231189"/>
    </source>
</evidence>
<sequence length="118" mass="12251">MVVAVAAMVEEEEAAAVEVRVREYDGDRDRDGVEEVERECEVGSSGGGGSGKMCLFTDLLGDPLCRIRNSPAYLMLVAEIATDTGTGGGGGTRIVGLVRGCVKSVVSGSSHCGDDLRI</sequence>
<dbReference type="InterPro" id="IPR052810">
    <property type="entry name" value="Plant_NAT"/>
</dbReference>
<comment type="caution">
    <text evidence="2">The sequence shown here is derived from an EMBL/GenBank/DDBJ whole genome shotgun (WGS) entry which is preliminary data.</text>
</comment>
<keyword evidence="3" id="KW-1185">Reference proteome</keyword>
<dbReference type="EMBL" id="JAUUTY010000001">
    <property type="protein sequence ID" value="KAK1695565.1"/>
    <property type="molecule type" value="Genomic_DNA"/>
</dbReference>
<organism evidence="2 3">
    <name type="scientific">Lolium multiflorum</name>
    <name type="common">Italian ryegrass</name>
    <name type="synonym">Lolium perenne subsp. multiflorum</name>
    <dbReference type="NCBI Taxonomy" id="4521"/>
    <lineage>
        <taxon>Eukaryota</taxon>
        <taxon>Viridiplantae</taxon>
        <taxon>Streptophyta</taxon>
        <taxon>Embryophyta</taxon>
        <taxon>Tracheophyta</taxon>
        <taxon>Spermatophyta</taxon>
        <taxon>Magnoliopsida</taxon>
        <taxon>Liliopsida</taxon>
        <taxon>Poales</taxon>
        <taxon>Poaceae</taxon>
        <taxon>BOP clade</taxon>
        <taxon>Pooideae</taxon>
        <taxon>Poodae</taxon>
        <taxon>Poeae</taxon>
        <taxon>Poeae Chloroplast Group 2 (Poeae type)</taxon>
        <taxon>Loliodinae</taxon>
        <taxon>Loliinae</taxon>
        <taxon>Lolium</taxon>
    </lineage>
</organism>
<dbReference type="PANTHER" id="PTHR47370:SF10">
    <property type="entry name" value="N-ACETYLTRANSFERASE HLS1-RELATED"/>
    <property type="match status" value="1"/>
</dbReference>
<protein>
    <submittedName>
        <fullName evidence="2">Uncharacterized protein</fullName>
    </submittedName>
</protein>
<dbReference type="AlphaFoldDB" id="A0AAD8U0S7"/>
<evidence type="ECO:0000256" key="1">
    <source>
        <dbReference type="SAM" id="MobiDB-lite"/>
    </source>
</evidence>
<dbReference type="Proteomes" id="UP001231189">
    <property type="component" value="Unassembled WGS sequence"/>
</dbReference>